<sequence length="90" mass="10276">MLRFVAPPPRRRRDGVISYPEGHMTRQRLSLHTPLSIAVSPRLKSSLSALRSPLGASIHFDASPTPLDLIKGFRPKQNESKKFRKICYFF</sequence>
<gene>
    <name evidence="1" type="ORF">EYF80_025247</name>
</gene>
<name>A0A4Z2HF81_9TELE</name>
<protein>
    <submittedName>
        <fullName evidence="1">Uncharacterized protein</fullName>
    </submittedName>
</protein>
<accession>A0A4Z2HF81</accession>
<evidence type="ECO:0000313" key="2">
    <source>
        <dbReference type="Proteomes" id="UP000314294"/>
    </source>
</evidence>
<dbReference type="AlphaFoldDB" id="A0A4Z2HF81"/>
<proteinExistence type="predicted"/>
<reference evidence="1 2" key="1">
    <citation type="submission" date="2019-03" db="EMBL/GenBank/DDBJ databases">
        <title>First draft genome of Liparis tanakae, snailfish: a comprehensive survey of snailfish specific genes.</title>
        <authorList>
            <person name="Kim W."/>
            <person name="Song I."/>
            <person name="Jeong J.-H."/>
            <person name="Kim D."/>
            <person name="Kim S."/>
            <person name="Ryu S."/>
            <person name="Song J.Y."/>
            <person name="Lee S.K."/>
        </authorList>
    </citation>
    <scope>NUCLEOTIDE SEQUENCE [LARGE SCALE GENOMIC DNA]</scope>
    <source>
        <tissue evidence="1">Muscle</tissue>
    </source>
</reference>
<comment type="caution">
    <text evidence="1">The sequence shown here is derived from an EMBL/GenBank/DDBJ whole genome shotgun (WGS) entry which is preliminary data.</text>
</comment>
<organism evidence="1 2">
    <name type="scientific">Liparis tanakae</name>
    <name type="common">Tanaka's snailfish</name>
    <dbReference type="NCBI Taxonomy" id="230148"/>
    <lineage>
        <taxon>Eukaryota</taxon>
        <taxon>Metazoa</taxon>
        <taxon>Chordata</taxon>
        <taxon>Craniata</taxon>
        <taxon>Vertebrata</taxon>
        <taxon>Euteleostomi</taxon>
        <taxon>Actinopterygii</taxon>
        <taxon>Neopterygii</taxon>
        <taxon>Teleostei</taxon>
        <taxon>Neoteleostei</taxon>
        <taxon>Acanthomorphata</taxon>
        <taxon>Eupercaria</taxon>
        <taxon>Perciformes</taxon>
        <taxon>Cottioidei</taxon>
        <taxon>Cottales</taxon>
        <taxon>Liparidae</taxon>
        <taxon>Liparis</taxon>
    </lineage>
</organism>
<dbReference type="EMBL" id="SRLO01000251">
    <property type="protein sequence ID" value="TNN64499.1"/>
    <property type="molecule type" value="Genomic_DNA"/>
</dbReference>
<keyword evidence="2" id="KW-1185">Reference proteome</keyword>
<dbReference type="Proteomes" id="UP000314294">
    <property type="component" value="Unassembled WGS sequence"/>
</dbReference>
<evidence type="ECO:0000313" key="1">
    <source>
        <dbReference type="EMBL" id="TNN64499.1"/>
    </source>
</evidence>